<proteinExistence type="predicted"/>
<sequence>MLNKLLCLLAVIAFSYAQAATIESRISDGPIANATLFRHVVSIQRTDVVNQINGHICGGSLVTFSYVVTAARCLFTDGSILLSTSQLRVVATSQLNSIAAANTRSVANYTVHGSYTGPPALVPLPGNNVKFEDYAVCYIAGFGATSVQETIPNLELRSAIKYIYNQDVCKSHFNGSPGSVNILFTMVCAASINMRNVGCQGDEGNGLICNGVLAGVLSATDNCLATSLPEVYTRVTEYSGWIRSISGAPAISPTSILITFSILLYFKLL</sequence>
<keyword evidence="3" id="KW-0720">Serine protease</keyword>
<dbReference type="EMBL" id="FZQP02000293">
    <property type="protein sequence ID" value="VVC88337.1"/>
    <property type="molecule type" value="Genomic_DNA"/>
</dbReference>
<keyword evidence="4" id="KW-1015">Disulfide bond</keyword>
<name>A0A5E4PSV1_9NEOP</name>
<dbReference type="InterPro" id="IPR050430">
    <property type="entry name" value="Peptidase_S1"/>
</dbReference>
<keyword evidence="2" id="KW-0378">Hydrolase</keyword>
<dbReference type="SUPFAM" id="SSF50494">
    <property type="entry name" value="Trypsin-like serine proteases"/>
    <property type="match status" value="1"/>
</dbReference>
<evidence type="ECO:0000256" key="3">
    <source>
        <dbReference type="ARBA" id="ARBA00022825"/>
    </source>
</evidence>
<reference evidence="7 8" key="1">
    <citation type="submission" date="2017-07" db="EMBL/GenBank/DDBJ databases">
        <authorList>
            <person name="Talla V."/>
            <person name="Backstrom N."/>
        </authorList>
    </citation>
    <scope>NUCLEOTIDE SEQUENCE [LARGE SCALE GENOMIC DNA]</scope>
</reference>
<dbReference type="InterPro" id="IPR043504">
    <property type="entry name" value="Peptidase_S1_PA_chymotrypsin"/>
</dbReference>
<dbReference type="GO" id="GO:0004252">
    <property type="term" value="F:serine-type endopeptidase activity"/>
    <property type="evidence" value="ECO:0007669"/>
    <property type="project" value="InterPro"/>
</dbReference>
<protein>
    <recommendedName>
        <fullName evidence="6">Peptidase S1 domain-containing protein</fullName>
    </recommendedName>
</protein>
<evidence type="ECO:0000313" key="7">
    <source>
        <dbReference type="EMBL" id="VVC88337.1"/>
    </source>
</evidence>
<keyword evidence="8" id="KW-1185">Reference proteome</keyword>
<dbReference type="GO" id="GO:0006508">
    <property type="term" value="P:proteolysis"/>
    <property type="evidence" value="ECO:0007669"/>
    <property type="project" value="UniProtKB-KW"/>
</dbReference>
<dbReference type="PROSITE" id="PS50240">
    <property type="entry name" value="TRYPSIN_DOM"/>
    <property type="match status" value="1"/>
</dbReference>
<dbReference type="InterPro" id="IPR001254">
    <property type="entry name" value="Trypsin_dom"/>
</dbReference>
<gene>
    <name evidence="7" type="ORF">LSINAPIS_LOCUS1734</name>
</gene>
<evidence type="ECO:0000256" key="5">
    <source>
        <dbReference type="SAM" id="SignalP"/>
    </source>
</evidence>
<evidence type="ECO:0000256" key="2">
    <source>
        <dbReference type="ARBA" id="ARBA00022801"/>
    </source>
</evidence>
<dbReference type="InterPro" id="IPR009003">
    <property type="entry name" value="Peptidase_S1_PA"/>
</dbReference>
<evidence type="ECO:0000256" key="1">
    <source>
        <dbReference type="ARBA" id="ARBA00022670"/>
    </source>
</evidence>
<dbReference type="PANTHER" id="PTHR24276">
    <property type="entry name" value="POLYSERASE-RELATED"/>
    <property type="match status" value="1"/>
</dbReference>
<dbReference type="Proteomes" id="UP000324832">
    <property type="component" value="Unassembled WGS sequence"/>
</dbReference>
<dbReference type="PANTHER" id="PTHR24276:SF98">
    <property type="entry name" value="FI18310P1-RELATED"/>
    <property type="match status" value="1"/>
</dbReference>
<dbReference type="Gene3D" id="2.40.10.10">
    <property type="entry name" value="Trypsin-like serine proteases"/>
    <property type="match status" value="2"/>
</dbReference>
<dbReference type="Pfam" id="PF00089">
    <property type="entry name" value="Trypsin"/>
    <property type="match status" value="1"/>
</dbReference>
<keyword evidence="5" id="KW-0732">Signal</keyword>
<organism evidence="7 8">
    <name type="scientific">Leptidea sinapis</name>
    <dbReference type="NCBI Taxonomy" id="189913"/>
    <lineage>
        <taxon>Eukaryota</taxon>
        <taxon>Metazoa</taxon>
        <taxon>Ecdysozoa</taxon>
        <taxon>Arthropoda</taxon>
        <taxon>Hexapoda</taxon>
        <taxon>Insecta</taxon>
        <taxon>Pterygota</taxon>
        <taxon>Neoptera</taxon>
        <taxon>Endopterygota</taxon>
        <taxon>Lepidoptera</taxon>
        <taxon>Glossata</taxon>
        <taxon>Ditrysia</taxon>
        <taxon>Papilionoidea</taxon>
        <taxon>Pieridae</taxon>
        <taxon>Dismorphiinae</taxon>
        <taxon>Leptidea</taxon>
    </lineage>
</organism>
<feature type="domain" description="Peptidase S1" evidence="6">
    <location>
        <begin position="26"/>
        <end position="247"/>
    </location>
</feature>
<dbReference type="SMART" id="SM00020">
    <property type="entry name" value="Tryp_SPc"/>
    <property type="match status" value="1"/>
</dbReference>
<feature type="signal peptide" evidence="5">
    <location>
        <begin position="1"/>
        <end position="19"/>
    </location>
</feature>
<accession>A0A5E4PSV1</accession>
<evidence type="ECO:0000256" key="4">
    <source>
        <dbReference type="ARBA" id="ARBA00023157"/>
    </source>
</evidence>
<evidence type="ECO:0000259" key="6">
    <source>
        <dbReference type="PROSITE" id="PS50240"/>
    </source>
</evidence>
<evidence type="ECO:0000313" key="8">
    <source>
        <dbReference type="Proteomes" id="UP000324832"/>
    </source>
</evidence>
<keyword evidence="1" id="KW-0645">Protease</keyword>
<dbReference type="AlphaFoldDB" id="A0A5E4PSV1"/>
<feature type="chain" id="PRO_5023110629" description="Peptidase S1 domain-containing protein" evidence="5">
    <location>
        <begin position="20"/>
        <end position="269"/>
    </location>
</feature>